<dbReference type="SUPFAM" id="SSF53756">
    <property type="entry name" value="UDP-Glycosyltransferase/glycogen phosphorylase"/>
    <property type="match status" value="1"/>
</dbReference>
<keyword evidence="2" id="KW-1185">Reference proteome</keyword>
<evidence type="ECO:0000313" key="1">
    <source>
        <dbReference type="EMBL" id="CAH3137868.1"/>
    </source>
</evidence>
<dbReference type="CDD" id="cd03801">
    <property type="entry name" value="GT4_PimA-like"/>
    <property type="match status" value="1"/>
</dbReference>
<dbReference type="Gene3D" id="3.40.50.2000">
    <property type="entry name" value="Glycogen Phosphorylase B"/>
    <property type="match status" value="2"/>
</dbReference>
<evidence type="ECO:0000313" key="2">
    <source>
        <dbReference type="Proteomes" id="UP001159428"/>
    </source>
</evidence>
<comment type="caution">
    <text evidence="1">The sequence shown here is derived from an EMBL/GenBank/DDBJ whole genome shotgun (WGS) entry which is preliminary data.</text>
</comment>
<organism evidence="1 2">
    <name type="scientific">Pocillopora meandrina</name>
    <dbReference type="NCBI Taxonomy" id="46732"/>
    <lineage>
        <taxon>Eukaryota</taxon>
        <taxon>Metazoa</taxon>
        <taxon>Cnidaria</taxon>
        <taxon>Anthozoa</taxon>
        <taxon>Hexacorallia</taxon>
        <taxon>Scleractinia</taxon>
        <taxon>Astrocoeniina</taxon>
        <taxon>Pocilloporidae</taxon>
        <taxon>Pocillopora</taxon>
    </lineage>
</organism>
<proteinExistence type="predicted"/>
<gene>
    <name evidence="1" type="ORF">PMEA_00017899</name>
</gene>
<dbReference type="AlphaFoldDB" id="A0AAU9X5Y3"/>
<dbReference type="GO" id="GO:0016757">
    <property type="term" value="F:glycosyltransferase activity"/>
    <property type="evidence" value="ECO:0007669"/>
    <property type="project" value="TreeGrafter"/>
</dbReference>
<dbReference type="PANTHER" id="PTHR45947">
    <property type="entry name" value="SULFOQUINOVOSYL TRANSFERASE SQD2"/>
    <property type="match status" value="1"/>
</dbReference>
<dbReference type="Proteomes" id="UP001159428">
    <property type="component" value="Unassembled WGS sequence"/>
</dbReference>
<dbReference type="EMBL" id="CALNXJ010000031">
    <property type="protein sequence ID" value="CAH3137868.1"/>
    <property type="molecule type" value="Genomic_DNA"/>
</dbReference>
<dbReference type="Pfam" id="PF20706">
    <property type="entry name" value="GT4-conflict"/>
    <property type="match status" value="1"/>
</dbReference>
<dbReference type="Gene3D" id="2.60.220.30">
    <property type="match status" value="2"/>
</dbReference>
<protein>
    <submittedName>
        <fullName evidence="1">Uncharacterized protein</fullName>
    </submittedName>
</protein>
<dbReference type="InterPro" id="IPR050194">
    <property type="entry name" value="Glycosyltransferase_grp1"/>
</dbReference>
<name>A0AAU9X5Y3_9CNID</name>
<accession>A0AAU9X5Y3</accession>
<reference evidence="1 2" key="1">
    <citation type="submission" date="2022-05" db="EMBL/GenBank/DDBJ databases">
        <authorList>
            <consortium name="Genoscope - CEA"/>
            <person name="William W."/>
        </authorList>
    </citation>
    <scope>NUCLEOTIDE SEQUENCE [LARGE SCALE GENOMIC DNA]</scope>
</reference>
<sequence length="895" mass="100269">MVQNVPARVMIPPKALPTCTEVTCSLRDLQTLSLPLGRNEALVSSVMELGRGSLPGTGKRYEFNVKVKLALSHSASDFKGYELVIKELINEKTNDWRDLETRWAWTPSDIKDEHSGVEEFPDWLFPFAEAQITSFSSFAVVWRLKSFMFKIPSTLSSSFPCILSDHPGVSVTFPESSLPTGQTFALTVKVQEVPCGNAKLKERLVAGPILHISPSEPVQLLAPARLTIPVILGEDIPKCPDYSVTDVRIFCRTSEEDKREWNEVTEQLENIAVLENGTVTFTVNHFSEYWVWIDPSKRPFAILKNLADDLYRKLMLQQVGLCARLHARGNPPNYMLTLCCFPLHLKEQVYTLSPVCTQGVGNSQKPLCKADRISVSLSKAFTGVKERNLDNFLTFLGTEPFKRSLPVSVIDLRNLQVELYMGNQSYREILCTLCFVPTVPDQTSSPRYFPSTALVAMPEQKEDQVKKVALEFGTSFPSPKALEETVSSISSKEVLNVTILADEWNSLKSGLSTFNRELAIHLASRSDTAVTVLVPHGACREEEKAAAAKNFITIIEAEELIACSSFVELFFPPKDLGIDVVIGHGLKLGQQAQKIRQSHNCKWLQVVHTAPDELSMCKDYPNAVTQSGVKNKFEVSLCKLADLVMAVGPKLKGFYSNQLRSFNKDQDVVEFTPGIVRDLTNVKQSLNENDEFQVLMFGRGDDEDFELKGYDIAAGAFASHELKNDSYHLTFVGAAPEKQDAFGAKILQHGVSKNQLSVEENIEDKNRLKELLLRMDLVIMPSRTKGFGLSALEALSAGLPVLAGHNSGFSKALQKVEFGELCVVNSDNPEDWSKAIKKVCQKERKKRLKEMQRVRESYRQKYKWAEQCEILVREMRRKVFCVEPQNIDSKPVKTP</sequence>
<dbReference type="PANTHER" id="PTHR45947:SF3">
    <property type="entry name" value="SULFOQUINOVOSYL TRANSFERASE SQD2"/>
    <property type="match status" value="1"/>
</dbReference>